<dbReference type="Proteomes" id="UP001501508">
    <property type="component" value="Unassembled WGS sequence"/>
</dbReference>
<dbReference type="InterPro" id="IPR026408">
    <property type="entry name" value="GG_sam_targ_CFB"/>
</dbReference>
<reference evidence="2" key="1">
    <citation type="journal article" date="2019" name="Int. J. Syst. Evol. Microbiol.">
        <title>The Global Catalogue of Microorganisms (GCM) 10K type strain sequencing project: providing services to taxonomists for standard genome sequencing and annotation.</title>
        <authorList>
            <consortium name="The Broad Institute Genomics Platform"/>
            <consortium name="The Broad Institute Genome Sequencing Center for Infectious Disease"/>
            <person name="Wu L."/>
            <person name="Ma J."/>
        </authorList>
    </citation>
    <scope>NUCLEOTIDE SEQUENCE [LARGE SCALE GENOMIC DNA]</scope>
    <source>
        <strain evidence="2">JCM 31920</strain>
    </source>
</reference>
<dbReference type="NCBIfam" id="TIGR04149">
    <property type="entry name" value="GG_sam_targ_CFB"/>
    <property type="match status" value="1"/>
</dbReference>
<protein>
    <submittedName>
        <fullName evidence="1">Uncharacterized protein</fullName>
    </submittedName>
</protein>
<name>A0ABP8LKG1_9BACT</name>
<dbReference type="NCBIfam" id="NF038158">
    <property type="entry name" value="lant_leader_L1b"/>
    <property type="match status" value="1"/>
</dbReference>
<evidence type="ECO:0000313" key="1">
    <source>
        <dbReference type="EMBL" id="GAA4430725.1"/>
    </source>
</evidence>
<dbReference type="RefSeq" id="WP_425568737.1">
    <property type="nucleotide sequence ID" value="NZ_BAABEY010000001.1"/>
</dbReference>
<proteinExistence type="predicted"/>
<organism evidence="1 2">
    <name type="scientific">Ravibacter arvi</name>
    <dbReference type="NCBI Taxonomy" id="2051041"/>
    <lineage>
        <taxon>Bacteria</taxon>
        <taxon>Pseudomonadati</taxon>
        <taxon>Bacteroidota</taxon>
        <taxon>Cytophagia</taxon>
        <taxon>Cytophagales</taxon>
        <taxon>Spirosomataceae</taxon>
        <taxon>Ravibacter</taxon>
    </lineage>
</organism>
<evidence type="ECO:0000313" key="2">
    <source>
        <dbReference type="Proteomes" id="UP001501508"/>
    </source>
</evidence>
<sequence>MKKIKKLTFKKKDIIDLTKDEQRKIIGGFAETYTQCTDGCGGMTVYADNCTSGCTSDCASNVGGGNCDPASGLDNATCYISAADLCHTDRNCTYARCTEGCPHSYGDPTCGDDATCKEC</sequence>
<dbReference type="EMBL" id="BAABEY010000001">
    <property type="protein sequence ID" value="GAA4430725.1"/>
    <property type="molecule type" value="Genomic_DNA"/>
</dbReference>
<comment type="caution">
    <text evidence="1">The sequence shown here is derived from an EMBL/GenBank/DDBJ whole genome shotgun (WGS) entry which is preliminary data.</text>
</comment>
<keyword evidence="2" id="KW-1185">Reference proteome</keyword>
<gene>
    <name evidence="1" type="ORF">GCM10023091_00360</name>
</gene>
<accession>A0ABP8LKG1</accession>